<name>A0A244CR53_PSEDV</name>
<dbReference type="SUPFAM" id="SSF75217">
    <property type="entry name" value="alpha/beta knot"/>
    <property type="match status" value="1"/>
</dbReference>
<evidence type="ECO:0000313" key="7">
    <source>
        <dbReference type="Proteomes" id="UP000194841"/>
    </source>
</evidence>
<dbReference type="EMBL" id="MWPV01000002">
    <property type="protein sequence ID" value="OUL58103.1"/>
    <property type="molecule type" value="Genomic_DNA"/>
</dbReference>
<dbReference type="InterPro" id="IPR001537">
    <property type="entry name" value="SpoU_MeTrfase"/>
</dbReference>
<keyword evidence="3 6" id="KW-0808">Transferase</keyword>
<feature type="domain" description="tRNA/rRNA methyltransferase SpoU type" evidence="5">
    <location>
        <begin position="8"/>
        <end position="140"/>
    </location>
</feature>
<dbReference type="Proteomes" id="UP000194841">
    <property type="component" value="Unassembled WGS sequence"/>
</dbReference>
<dbReference type="GO" id="GO:0003723">
    <property type="term" value="F:RNA binding"/>
    <property type="evidence" value="ECO:0007669"/>
    <property type="project" value="InterPro"/>
</dbReference>
<reference evidence="6 7" key="1">
    <citation type="submission" date="2017-02" db="EMBL/GenBank/DDBJ databases">
        <title>Pseudoalteromonas ulvae TC14 Genome.</title>
        <authorList>
            <person name="Molmeret M."/>
        </authorList>
    </citation>
    <scope>NUCLEOTIDE SEQUENCE [LARGE SCALE GENOMIC DNA]</scope>
    <source>
        <strain evidence="6">TC14</strain>
    </source>
</reference>
<protein>
    <submittedName>
        <fullName evidence="6">23S rRNA methyltransferase</fullName>
    </submittedName>
</protein>
<dbReference type="AlphaFoldDB" id="A0A244CR53"/>
<dbReference type="InterPro" id="IPR029026">
    <property type="entry name" value="tRNA_m1G_MTases_N"/>
</dbReference>
<evidence type="ECO:0000256" key="3">
    <source>
        <dbReference type="ARBA" id="ARBA00022679"/>
    </source>
</evidence>
<dbReference type="GO" id="GO:0005829">
    <property type="term" value="C:cytosol"/>
    <property type="evidence" value="ECO:0007669"/>
    <property type="project" value="TreeGrafter"/>
</dbReference>
<dbReference type="GO" id="GO:0008173">
    <property type="term" value="F:RNA methyltransferase activity"/>
    <property type="evidence" value="ECO:0007669"/>
    <property type="project" value="InterPro"/>
</dbReference>
<dbReference type="PANTHER" id="PTHR42786:SF6">
    <property type="entry name" value="TRNA_RRNA METHYLTRANSFERASE SPOU TYPE DOMAIN-CONTAINING PROTEIN"/>
    <property type="match status" value="1"/>
</dbReference>
<dbReference type="CDD" id="cd18098">
    <property type="entry name" value="SpoU-like"/>
    <property type="match status" value="1"/>
</dbReference>
<sequence length="176" mass="19236">MVTDKHVSIGLINPKSPTNVGAVMRAAGCYGVNEVYYTGTRFDRARKFHTDTKNITDSIPLVGVEDLKLALTPSCKVVAVELIEGATSLPQFTHPDEAFYIFGPEDGSLSKDVLAWCDDVVYIPTKGCMNLAATVNVLLYDRLAKSDDIVDGDDLIRQSRDANNKIVLSDITKVIK</sequence>
<keyword evidence="4" id="KW-0949">S-adenosyl-L-methionine</keyword>
<dbReference type="Pfam" id="PF00588">
    <property type="entry name" value="SpoU_methylase"/>
    <property type="match status" value="1"/>
</dbReference>
<dbReference type="InterPro" id="IPR029028">
    <property type="entry name" value="Alpha/beta_knot_MTases"/>
</dbReference>
<evidence type="ECO:0000313" key="6">
    <source>
        <dbReference type="EMBL" id="OUL58103.1"/>
    </source>
</evidence>
<dbReference type="Gene3D" id="3.40.1280.10">
    <property type="match status" value="1"/>
</dbReference>
<dbReference type="InterPro" id="IPR004384">
    <property type="entry name" value="RNA_MeTrfase_TrmJ/LasT"/>
</dbReference>
<comment type="similarity">
    <text evidence="1">Belongs to the class IV-like SAM-binding methyltransferase superfamily. RNA methyltransferase TrmH family.</text>
</comment>
<keyword evidence="7" id="KW-1185">Reference proteome</keyword>
<proteinExistence type="inferred from homology"/>
<organism evidence="6 7">
    <name type="scientific">Pseudoalteromonas ulvae</name>
    <dbReference type="NCBI Taxonomy" id="107327"/>
    <lineage>
        <taxon>Bacteria</taxon>
        <taxon>Pseudomonadati</taxon>
        <taxon>Pseudomonadota</taxon>
        <taxon>Gammaproteobacteria</taxon>
        <taxon>Alteromonadales</taxon>
        <taxon>Pseudoalteromonadaceae</taxon>
        <taxon>Pseudoalteromonas</taxon>
    </lineage>
</organism>
<comment type="caution">
    <text evidence="6">The sequence shown here is derived from an EMBL/GenBank/DDBJ whole genome shotgun (WGS) entry which is preliminary data.</text>
</comment>
<dbReference type="OrthoDB" id="4578643at2"/>
<evidence type="ECO:0000256" key="1">
    <source>
        <dbReference type="ARBA" id="ARBA00007228"/>
    </source>
</evidence>
<dbReference type="GO" id="GO:0002128">
    <property type="term" value="P:tRNA nucleoside ribose methylation"/>
    <property type="evidence" value="ECO:0007669"/>
    <property type="project" value="TreeGrafter"/>
</dbReference>
<evidence type="ECO:0000256" key="2">
    <source>
        <dbReference type="ARBA" id="ARBA00022603"/>
    </source>
</evidence>
<evidence type="ECO:0000256" key="4">
    <source>
        <dbReference type="ARBA" id="ARBA00022691"/>
    </source>
</evidence>
<gene>
    <name evidence="6" type="ORF">B1199_07040</name>
</gene>
<evidence type="ECO:0000259" key="5">
    <source>
        <dbReference type="Pfam" id="PF00588"/>
    </source>
</evidence>
<dbReference type="PANTHER" id="PTHR42786">
    <property type="entry name" value="TRNA/RRNA METHYLTRANSFERASE"/>
    <property type="match status" value="1"/>
</dbReference>
<dbReference type="RefSeq" id="WP_086743409.1">
    <property type="nucleotide sequence ID" value="NZ_MWPV01000002.1"/>
</dbReference>
<accession>A0A244CR53</accession>
<keyword evidence="2 6" id="KW-0489">Methyltransferase</keyword>